<dbReference type="GO" id="GO:0005886">
    <property type="term" value="C:plasma membrane"/>
    <property type="evidence" value="ECO:0007669"/>
    <property type="project" value="UniProtKB-SubCell"/>
</dbReference>
<dbReference type="InterPro" id="IPR003594">
    <property type="entry name" value="HATPase_dom"/>
</dbReference>
<evidence type="ECO:0000256" key="7">
    <source>
        <dbReference type="ARBA" id="ARBA00022777"/>
    </source>
</evidence>
<dbReference type="SUPFAM" id="SSF47384">
    <property type="entry name" value="Homodimeric domain of signal transducing histidine kinase"/>
    <property type="match status" value="1"/>
</dbReference>
<comment type="catalytic activity">
    <reaction evidence="1">
        <text>ATP + protein L-histidine = ADP + protein N-phospho-L-histidine.</text>
        <dbReference type="EC" id="2.7.13.3"/>
    </reaction>
</comment>
<dbReference type="Pfam" id="PF02518">
    <property type="entry name" value="HATPase_c"/>
    <property type="match status" value="1"/>
</dbReference>
<dbReference type="PROSITE" id="PS50109">
    <property type="entry name" value="HIS_KIN"/>
    <property type="match status" value="1"/>
</dbReference>
<evidence type="ECO:0000256" key="6">
    <source>
        <dbReference type="ARBA" id="ARBA00022741"/>
    </source>
</evidence>
<dbReference type="Proteomes" id="UP000255326">
    <property type="component" value="Unassembled WGS sequence"/>
</dbReference>
<feature type="domain" description="Histidine kinase" evidence="10">
    <location>
        <begin position="206"/>
        <end position="425"/>
    </location>
</feature>
<evidence type="ECO:0000313" key="11">
    <source>
        <dbReference type="EMBL" id="RDI40020.1"/>
    </source>
</evidence>
<dbReference type="Pfam" id="PF13185">
    <property type="entry name" value="GAF_2"/>
    <property type="match status" value="1"/>
</dbReference>
<dbReference type="InterPro" id="IPR004358">
    <property type="entry name" value="Sig_transdc_His_kin-like_C"/>
</dbReference>
<dbReference type="PANTHER" id="PTHR43711">
    <property type="entry name" value="TWO-COMPONENT HISTIDINE KINASE"/>
    <property type="match status" value="1"/>
</dbReference>
<protein>
    <recommendedName>
        <fullName evidence="3">histidine kinase</fullName>
        <ecNumber evidence="3">2.7.13.3</ecNumber>
    </recommendedName>
</protein>
<evidence type="ECO:0000256" key="2">
    <source>
        <dbReference type="ARBA" id="ARBA00004651"/>
    </source>
</evidence>
<dbReference type="SUPFAM" id="SSF55874">
    <property type="entry name" value="ATPase domain of HSP90 chaperone/DNA topoisomerase II/histidine kinase"/>
    <property type="match status" value="1"/>
</dbReference>
<evidence type="ECO:0000259" key="10">
    <source>
        <dbReference type="PROSITE" id="PS50109"/>
    </source>
</evidence>
<dbReference type="FunFam" id="3.30.565.10:FF:000006">
    <property type="entry name" value="Sensor histidine kinase WalK"/>
    <property type="match status" value="1"/>
</dbReference>
<evidence type="ECO:0000256" key="8">
    <source>
        <dbReference type="ARBA" id="ARBA00022840"/>
    </source>
</evidence>
<dbReference type="SMART" id="SM00387">
    <property type="entry name" value="HATPase_c"/>
    <property type="match status" value="1"/>
</dbReference>
<keyword evidence="5" id="KW-0808">Transferase</keyword>
<dbReference type="Gene3D" id="3.30.565.10">
    <property type="entry name" value="Histidine kinase-like ATPase, C-terminal domain"/>
    <property type="match status" value="1"/>
</dbReference>
<dbReference type="InterPro" id="IPR003018">
    <property type="entry name" value="GAF"/>
</dbReference>
<dbReference type="PRINTS" id="PR00344">
    <property type="entry name" value="BCTRLSENSOR"/>
</dbReference>
<dbReference type="CDD" id="cd00082">
    <property type="entry name" value="HisKA"/>
    <property type="match status" value="1"/>
</dbReference>
<dbReference type="SMART" id="SM00065">
    <property type="entry name" value="GAF"/>
    <property type="match status" value="1"/>
</dbReference>
<gene>
    <name evidence="11" type="ORF">DFR59_11343</name>
</gene>
<dbReference type="InterPro" id="IPR050736">
    <property type="entry name" value="Sensor_HK_Regulatory"/>
</dbReference>
<keyword evidence="12" id="KW-1185">Reference proteome</keyword>
<dbReference type="OrthoDB" id="9790669at2"/>
<dbReference type="Pfam" id="PF00512">
    <property type="entry name" value="HisKA"/>
    <property type="match status" value="1"/>
</dbReference>
<evidence type="ECO:0000256" key="5">
    <source>
        <dbReference type="ARBA" id="ARBA00022679"/>
    </source>
</evidence>
<dbReference type="RefSeq" id="WP_114746591.1">
    <property type="nucleotide sequence ID" value="NZ_QQAY01000013.1"/>
</dbReference>
<dbReference type="SMART" id="SM00388">
    <property type="entry name" value="HisKA"/>
    <property type="match status" value="1"/>
</dbReference>
<keyword evidence="4" id="KW-0597">Phosphoprotein</keyword>
<evidence type="ECO:0000256" key="1">
    <source>
        <dbReference type="ARBA" id="ARBA00000085"/>
    </source>
</evidence>
<dbReference type="InterPro" id="IPR003661">
    <property type="entry name" value="HisK_dim/P_dom"/>
</dbReference>
<dbReference type="AlphaFoldDB" id="A0A370G9Z9"/>
<dbReference type="EC" id="2.7.13.3" evidence="3"/>
<keyword evidence="6" id="KW-0547">Nucleotide-binding</keyword>
<dbReference type="EMBL" id="QQAY01000013">
    <property type="protein sequence ID" value="RDI40020.1"/>
    <property type="molecule type" value="Genomic_DNA"/>
</dbReference>
<dbReference type="PANTHER" id="PTHR43711:SF1">
    <property type="entry name" value="HISTIDINE KINASE 1"/>
    <property type="match status" value="1"/>
</dbReference>
<dbReference type="Gene3D" id="1.10.287.130">
    <property type="match status" value="1"/>
</dbReference>
<name>A0A370G9Z9_9BACI</name>
<dbReference type="InterPro" id="IPR036097">
    <property type="entry name" value="HisK_dim/P_sf"/>
</dbReference>
<keyword evidence="9" id="KW-0902">Two-component regulatory system</keyword>
<accession>A0A370G9Z9</accession>
<comment type="caution">
    <text evidence="11">The sequence shown here is derived from an EMBL/GenBank/DDBJ whole genome shotgun (WGS) entry which is preliminary data.</text>
</comment>
<evidence type="ECO:0000313" key="12">
    <source>
        <dbReference type="Proteomes" id="UP000255326"/>
    </source>
</evidence>
<dbReference type="Gene3D" id="3.30.450.40">
    <property type="match status" value="1"/>
</dbReference>
<keyword evidence="7 11" id="KW-0418">Kinase</keyword>
<dbReference type="InterPro" id="IPR029016">
    <property type="entry name" value="GAF-like_dom_sf"/>
</dbReference>
<evidence type="ECO:0000256" key="9">
    <source>
        <dbReference type="ARBA" id="ARBA00023012"/>
    </source>
</evidence>
<dbReference type="SUPFAM" id="SSF55781">
    <property type="entry name" value="GAF domain-like"/>
    <property type="match status" value="1"/>
</dbReference>
<sequence>MNELIKHFTSKKSSEETMEEKYKKLLLLYKSLSHMIYKEDPKDVLDSLFQAISDYLDLDIYFNYIFDEATGKLHLMNSYGIDENSVKEAECLELGEFVCGTVAEEQERCIVQHVDESLDEKVQFIKGLGLKSYVCHPLMAYGKLIGTLSFGSFRRSTFSPEEIEFIYTICNGVAITLDRTFLIRDLKKSKEEAEKANRIKTEFLSMMSHEFRTPLNSILGFAQILEDDLEAPLSSMQEKRVKRILTSGRQLLKLINEMLDIARYDAPPAKRFMEPVMIVAMIRKCVDRIKPDAEAKGISITHDLTDVMEESVWGVSIRLEQVVGNLLVNAVKYNKWGGNIHIKCRRHTETVVLIIKDTGIGIPADELEHIFTPFYRIHNEETNIEGTGIGLAIVKKLINEMDGEAGVESVLGEGSTFWITMKLVHDRKVDERSDEYNQSPAGR</sequence>
<reference evidence="11 12" key="1">
    <citation type="submission" date="2018-07" db="EMBL/GenBank/DDBJ databases">
        <title>Genomic Encyclopedia of Type Strains, Phase IV (KMG-IV): sequencing the most valuable type-strain genomes for metagenomic binning, comparative biology and taxonomic classification.</title>
        <authorList>
            <person name="Goeker M."/>
        </authorList>
    </citation>
    <scope>NUCLEOTIDE SEQUENCE [LARGE SCALE GENOMIC DNA]</scope>
    <source>
        <strain evidence="11 12">DSM 25281</strain>
    </source>
</reference>
<keyword evidence="8" id="KW-0067">ATP-binding</keyword>
<organism evidence="11 12">
    <name type="scientific">Falsibacillus pallidus</name>
    <dbReference type="NCBI Taxonomy" id="493781"/>
    <lineage>
        <taxon>Bacteria</taxon>
        <taxon>Bacillati</taxon>
        <taxon>Bacillota</taxon>
        <taxon>Bacilli</taxon>
        <taxon>Bacillales</taxon>
        <taxon>Bacillaceae</taxon>
        <taxon>Falsibacillus</taxon>
    </lineage>
</organism>
<comment type="subcellular location">
    <subcellularLocation>
        <location evidence="2">Cell membrane</location>
        <topology evidence="2">Multi-pass membrane protein</topology>
    </subcellularLocation>
</comment>
<proteinExistence type="predicted"/>
<evidence type="ECO:0000256" key="3">
    <source>
        <dbReference type="ARBA" id="ARBA00012438"/>
    </source>
</evidence>
<dbReference type="GO" id="GO:0000155">
    <property type="term" value="F:phosphorelay sensor kinase activity"/>
    <property type="evidence" value="ECO:0007669"/>
    <property type="project" value="InterPro"/>
</dbReference>
<dbReference type="InterPro" id="IPR005467">
    <property type="entry name" value="His_kinase_dom"/>
</dbReference>
<dbReference type="InterPro" id="IPR036890">
    <property type="entry name" value="HATPase_C_sf"/>
</dbReference>
<evidence type="ECO:0000256" key="4">
    <source>
        <dbReference type="ARBA" id="ARBA00022553"/>
    </source>
</evidence>
<dbReference type="CDD" id="cd00075">
    <property type="entry name" value="HATPase"/>
    <property type="match status" value="1"/>
</dbReference>
<dbReference type="GO" id="GO:0005524">
    <property type="term" value="F:ATP binding"/>
    <property type="evidence" value="ECO:0007669"/>
    <property type="project" value="UniProtKB-KW"/>
</dbReference>